<name>A0AAD6CT35_9EURO</name>
<keyword evidence="2" id="KW-1185">Reference proteome</keyword>
<gene>
    <name evidence="1" type="ORF">N7494_007637</name>
</gene>
<dbReference type="Proteomes" id="UP001220324">
    <property type="component" value="Unassembled WGS sequence"/>
</dbReference>
<proteinExistence type="predicted"/>
<dbReference type="EMBL" id="JAQIZZ010000006">
    <property type="protein sequence ID" value="KAJ5538158.1"/>
    <property type="molecule type" value="Genomic_DNA"/>
</dbReference>
<comment type="caution">
    <text evidence="1">The sequence shown here is derived from an EMBL/GenBank/DDBJ whole genome shotgun (WGS) entry which is preliminary data.</text>
</comment>
<dbReference type="AlphaFoldDB" id="A0AAD6CT35"/>
<reference evidence="1 2" key="1">
    <citation type="journal article" date="2023" name="IMA Fungus">
        <title>Comparative genomic study of the Penicillium genus elucidates a diverse pangenome and 15 lateral gene transfer events.</title>
        <authorList>
            <person name="Petersen C."/>
            <person name="Sorensen T."/>
            <person name="Nielsen M.R."/>
            <person name="Sondergaard T.E."/>
            <person name="Sorensen J.L."/>
            <person name="Fitzpatrick D.A."/>
            <person name="Frisvad J.C."/>
            <person name="Nielsen K.L."/>
        </authorList>
    </citation>
    <scope>NUCLEOTIDE SEQUENCE [LARGE SCALE GENOMIC DNA]</scope>
    <source>
        <strain evidence="1 2">IBT 35679</strain>
    </source>
</reference>
<accession>A0AAD6CT35</accession>
<protein>
    <submittedName>
        <fullName evidence="1">Uncharacterized protein</fullName>
    </submittedName>
</protein>
<evidence type="ECO:0000313" key="2">
    <source>
        <dbReference type="Proteomes" id="UP001220324"/>
    </source>
</evidence>
<evidence type="ECO:0000313" key="1">
    <source>
        <dbReference type="EMBL" id="KAJ5538158.1"/>
    </source>
</evidence>
<organism evidence="1 2">
    <name type="scientific">Penicillium frequentans</name>
    <dbReference type="NCBI Taxonomy" id="3151616"/>
    <lineage>
        <taxon>Eukaryota</taxon>
        <taxon>Fungi</taxon>
        <taxon>Dikarya</taxon>
        <taxon>Ascomycota</taxon>
        <taxon>Pezizomycotina</taxon>
        <taxon>Eurotiomycetes</taxon>
        <taxon>Eurotiomycetidae</taxon>
        <taxon>Eurotiales</taxon>
        <taxon>Aspergillaceae</taxon>
        <taxon>Penicillium</taxon>
    </lineage>
</organism>
<sequence>MLTSPSAGLGVLGQIVQRIIFADEENHDSLFHWGNGEWRPNSGGRIDETTKIAKLPTTTFHDDGLELAIIRTNEENGRTIWPETSSQTTAWSELNLAYWISNGQLDSANVRDSFTWAYLVLLVIFRDTEPKIGCRSTRLDISSDAWNVEDTHGVPKFLDQLVILRIQKAKAFLPQHPASGIEAPGDHLQLIHPDVD</sequence>